<protein>
    <recommendedName>
        <fullName evidence="6">Protein-export protein SecB</fullName>
    </recommendedName>
</protein>
<dbReference type="GO" id="GO:0051262">
    <property type="term" value="P:protein tetramerization"/>
    <property type="evidence" value="ECO:0007669"/>
    <property type="project" value="InterPro"/>
</dbReference>
<organism evidence="8 9">
    <name type="scientific">Pelagibacterium lentulum</name>
    <dbReference type="NCBI Taxonomy" id="2029865"/>
    <lineage>
        <taxon>Bacteria</taxon>
        <taxon>Pseudomonadati</taxon>
        <taxon>Pseudomonadota</taxon>
        <taxon>Alphaproteobacteria</taxon>
        <taxon>Hyphomicrobiales</taxon>
        <taxon>Devosiaceae</taxon>
        <taxon>Pelagibacterium</taxon>
    </lineage>
</organism>
<keyword evidence="4 6" id="KW-0811">Translocation</keyword>
<evidence type="ECO:0000256" key="6">
    <source>
        <dbReference type="HAMAP-Rule" id="MF_00821"/>
    </source>
</evidence>
<keyword evidence="2 6" id="KW-0813">Transport</keyword>
<dbReference type="NCBIfam" id="NF004392">
    <property type="entry name" value="PRK05751.1-3"/>
    <property type="match status" value="1"/>
</dbReference>
<dbReference type="OrthoDB" id="9795145at2"/>
<evidence type="ECO:0000256" key="7">
    <source>
        <dbReference type="SAM" id="MobiDB-lite"/>
    </source>
</evidence>
<evidence type="ECO:0000256" key="5">
    <source>
        <dbReference type="ARBA" id="ARBA00023186"/>
    </source>
</evidence>
<dbReference type="PRINTS" id="PR01594">
    <property type="entry name" value="SECBCHAPRONE"/>
</dbReference>
<dbReference type="GO" id="GO:0051082">
    <property type="term" value="F:unfolded protein binding"/>
    <property type="evidence" value="ECO:0007669"/>
    <property type="project" value="InterPro"/>
</dbReference>
<comment type="similarity">
    <text evidence="1 6">Belongs to the SecB family.</text>
</comment>
<evidence type="ECO:0000256" key="3">
    <source>
        <dbReference type="ARBA" id="ARBA00022927"/>
    </source>
</evidence>
<evidence type="ECO:0000256" key="4">
    <source>
        <dbReference type="ARBA" id="ARBA00023010"/>
    </source>
</evidence>
<comment type="function">
    <text evidence="6">One of the proteins required for the normal export of preproteins out of the cell cytoplasm. It is a molecular chaperone that binds to a subset of precursor proteins, maintaining them in a translocation-competent state. It also specifically binds to its receptor SecA.</text>
</comment>
<dbReference type="Gene3D" id="3.10.420.10">
    <property type="entry name" value="SecB-like"/>
    <property type="match status" value="1"/>
</dbReference>
<evidence type="ECO:0000256" key="1">
    <source>
        <dbReference type="ARBA" id="ARBA00009990"/>
    </source>
</evidence>
<dbReference type="EMBL" id="BMKB01000001">
    <property type="protein sequence ID" value="GGA37439.1"/>
    <property type="molecule type" value="Genomic_DNA"/>
</dbReference>
<comment type="caution">
    <text evidence="8">The sequence shown here is derived from an EMBL/GenBank/DDBJ whole genome shotgun (WGS) entry which is preliminary data.</text>
</comment>
<sequence length="187" mass="19615">MAEDTENKTAPEANAAAADPQNAPAFGIVGQYIRDLSFENPNAPASLIGAAATGSGAPGSNVNINVQVKKQADDVYAVELGLTVKTERDSKVLYAVELVYGGLFRAKNIPENQLGALLMVEAPRLIFPFARQVLAATIQSGGFAPLMLEPVDFLALYRRNLAAAAEKQKQAQASAGEGETPANSTVN</sequence>
<dbReference type="InterPro" id="IPR003708">
    <property type="entry name" value="SecB"/>
</dbReference>
<accession>A0A916R8A4</accession>
<dbReference type="InterPro" id="IPR035958">
    <property type="entry name" value="SecB-like_sf"/>
</dbReference>
<dbReference type="SUPFAM" id="SSF54611">
    <property type="entry name" value="SecB-like"/>
    <property type="match status" value="1"/>
</dbReference>
<keyword evidence="6" id="KW-0963">Cytoplasm</keyword>
<dbReference type="GO" id="GO:0006457">
    <property type="term" value="P:protein folding"/>
    <property type="evidence" value="ECO:0007669"/>
    <property type="project" value="UniProtKB-UniRule"/>
</dbReference>
<proteinExistence type="inferred from homology"/>
<dbReference type="PANTHER" id="PTHR36918">
    <property type="match status" value="1"/>
</dbReference>
<feature type="region of interest" description="Disordered" evidence="7">
    <location>
        <begin position="168"/>
        <end position="187"/>
    </location>
</feature>
<dbReference type="HAMAP" id="MF_00821">
    <property type="entry name" value="SecB"/>
    <property type="match status" value="1"/>
</dbReference>
<dbReference type="NCBIfam" id="TIGR00809">
    <property type="entry name" value="secB"/>
    <property type="match status" value="1"/>
</dbReference>
<keyword evidence="3 6" id="KW-0653">Protein transport</keyword>
<feature type="compositionally biased region" description="Low complexity" evidence="7">
    <location>
        <begin position="168"/>
        <end position="179"/>
    </location>
</feature>
<evidence type="ECO:0000256" key="2">
    <source>
        <dbReference type="ARBA" id="ARBA00022448"/>
    </source>
</evidence>
<keyword evidence="5 6" id="KW-0143">Chaperone</keyword>
<evidence type="ECO:0000313" key="8">
    <source>
        <dbReference type="EMBL" id="GGA37439.1"/>
    </source>
</evidence>
<comment type="subunit">
    <text evidence="6">Homotetramer, a dimer of dimers. One homotetramer interacts with 1 SecA dimer.</text>
</comment>
<gene>
    <name evidence="6 8" type="primary">secB</name>
    <name evidence="8" type="ORF">GCM10011499_03500</name>
</gene>
<dbReference type="AlphaFoldDB" id="A0A916R8A4"/>
<dbReference type="PANTHER" id="PTHR36918:SF1">
    <property type="entry name" value="PROTEIN-EXPORT PROTEIN SECB"/>
    <property type="match status" value="1"/>
</dbReference>
<name>A0A916R8A4_9HYPH</name>
<keyword evidence="9" id="KW-1185">Reference proteome</keyword>
<dbReference type="Proteomes" id="UP000596977">
    <property type="component" value="Unassembled WGS sequence"/>
</dbReference>
<evidence type="ECO:0000313" key="9">
    <source>
        <dbReference type="Proteomes" id="UP000596977"/>
    </source>
</evidence>
<comment type="subcellular location">
    <subcellularLocation>
        <location evidence="6">Cytoplasm</location>
    </subcellularLocation>
</comment>
<reference evidence="8 9" key="1">
    <citation type="journal article" date="2014" name="Int. J. Syst. Evol. Microbiol.">
        <title>Complete genome sequence of Corynebacterium casei LMG S-19264T (=DSM 44701T), isolated from a smear-ripened cheese.</title>
        <authorList>
            <consortium name="US DOE Joint Genome Institute (JGI-PGF)"/>
            <person name="Walter F."/>
            <person name="Albersmeier A."/>
            <person name="Kalinowski J."/>
            <person name="Ruckert C."/>
        </authorList>
    </citation>
    <scope>NUCLEOTIDE SEQUENCE [LARGE SCALE GENOMIC DNA]</scope>
    <source>
        <strain evidence="8 9">CGMCC 1.15896</strain>
    </source>
</reference>
<dbReference type="GO" id="GO:0015031">
    <property type="term" value="P:protein transport"/>
    <property type="evidence" value="ECO:0007669"/>
    <property type="project" value="UniProtKB-UniRule"/>
</dbReference>
<dbReference type="RefSeq" id="WP_127073595.1">
    <property type="nucleotide sequence ID" value="NZ_BMKB01000001.1"/>
</dbReference>
<dbReference type="GO" id="GO:0005737">
    <property type="term" value="C:cytoplasm"/>
    <property type="evidence" value="ECO:0007669"/>
    <property type="project" value="UniProtKB-SubCell"/>
</dbReference>
<dbReference type="Pfam" id="PF02556">
    <property type="entry name" value="SecB"/>
    <property type="match status" value="1"/>
</dbReference>